<reference evidence="3 4" key="1">
    <citation type="submission" date="2018-12" db="EMBL/GenBank/DDBJ databases">
        <authorList>
            <person name="Toschakov S.V."/>
        </authorList>
    </citation>
    <scope>NUCLEOTIDE SEQUENCE [LARGE SCALE GENOMIC DNA]</scope>
    <source>
        <strain evidence="3 4">GM2012</strain>
    </source>
</reference>
<feature type="region of interest" description="Disordered" evidence="2">
    <location>
        <begin position="39"/>
        <end position="58"/>
    </location>
</feature>
<evidence type="ECO:0000256" key="2">
    <source>
        <dbReference type="SAM" id="MobiDB-lite"/>
    </source>
</evidence>
<sequence length="296" mass="33328">METRTIPSDSNRDPDDATLDTIALLQDEIARLEAVLQSLDSEPDGGLPAPSPDAEAAEATRRIEELTTLLDERDETIALLWEQLSAHEQAQASRAADLDQLHRWVEELESRFGAEEGPAALESARREADALRDELDRQRRAWDAQRSRMEEELASLRRRADEAASSSGDSALAALEEENRRLHDECRRLSEAQAGTAGADRQLLDLQAELDEARQRLRQAEDDLRAERLRFESHLAECRPNPMAGPLSAADLSPSERVRALREHLKELHAREEAERREKQLSTRIAKLLGRSGSRR</sequence>
<dbReference type="AlphaFoldDB" id="A0A432MDB8"/>
<keyword evidence="1" id="KW-0175">Coiled coil</keyword>
<dbReference type="OrthoDB" id="9872874at2"/>
<dbReference type="Proteomes" id="UP000280296">
    <property type="component" value="Unassembled WGS sequence"/>
</dbReference>
<dbReference type="EMBL" id="RYZH01000079">
    <property type="protein sequence ID" value="RUL81999.1"/>
    <property type="molecule type" value="Genomic_DNA"/>
</dbReference>
<evidence type="ECO:0000313" key="3">
    <source>
        <dbReference type="EMBL" id="RUL81999.1"/>
    </source>
</evidence>
<comment type="caution">
    <text evidence="3">The sequence shown here is derived from an EMBL/GenBank/DDBJ whole genome shotgun (WGS) entry which is preliminary data.</text>
</comment>
<feature type="coiled-coil region" evidence="1">
    <location>
        <begin position="121"/>
        <end position="291"/>
    </location>
</feature>
<gene>
    <name evidence="3" type="ORF">TsocGM_24145</name>
</gene>
<dbReference type="RefSeq" id="WP_126728029.1">
    <property type="nucleotide sequence ID" value="NZ_RYZH01000079.1"/>
</dbReference>
<reference evidence="3 4" key="2">
    <citation type="submission" date="2019-01" db="EMBL/GenBank/DDBJ databases">
        <title>Tautonia sociabilis, a novel thermotolerant planctomycete of Isosphaeraceae family, isolated from a 4000 m deep subterranean habitat.</title>
        <authorList>
            <person name="Kovaleva O.L."/>
            <person name="Elcheninov A.G."/>
            <person name="Van Heerden E."/>
            <person name="Toshchakov S.V."/>
            <person name="Novikov A."/>
            <person name="Bonch-Osmolovskaya E.A."/>
            <person name="Kublanov I.V."/>
        </authorList>
    </citation>
    <scope>NUCLEOTIDE SEQUENCE [LARGE SCALE GENOMIC DNA]</scope>
    <source>
        <strain evidence="3 4">GM2012</strain>
    </source>
</reference>
<accession>A0A432MDB8</accession>
<keyword evidence="4" id="KW-1185">Reference proteome</keyword>
<evidence type="ECO:0000256" key="1">
    <source>
        <dbReference type="SAM" id="Coils"/>
    </source>
</evidence>
<evidence type="ECO:0000313" key="4">
    <source>
        <dbReference type="Proteomes" id="UP000280296"/>
    </source>
</evidence>
<organism evidence="3 4">
    <name type="scientific">Tautonia sociabilis</name>
    <dbReference type="NCBI Taxonomy" id="2080755"/>
    <lineage>
        <taxon>Bacteria</taxon>
        <taxon>Pseudomonadati</taxon>
        <taxon>Planctomycetota</taxon>
        <taxon>Planctomycetia</taxon>
        <taxon>Isosphaerales</taxon>
        <taxon>Isosphaeraceae</taxon>
        <taxon>Tautonia</taxon>
    </lineage>
</organism>
<proteinExistence type="predicted"/>
<protein>
    <submittedName>
        <fullName evidence="3">Uncharacterized protein</fullName>
    </submittedName>
</protein>
<name>A0A432MDB8_9BACT</name>